<feature type="chain" id="PRO_5040326061" description="chymotrypsin" evidence="9">
    <location>
        <begin position="17"/>
        <end position="518"/>
    </location>
</feature>
<dbReference type="Gene3D" id="2.40.10.10">
    <property type="entry name" value="Trypsin-like serine proteases"/>
    <property type="match status" value="2"/>
</dbReference>
<dbReference type="AlphaFoldDB" id="A0A9R1T058"/>
<dbReference type="GO" id="GO:0004252">
    <property type="term" value="F:serine-type endopeptidase activity"/>
    <property type="evidence" value="ECO:0007669"/>
    <property type="project" value="UniProtKB-EC"/>
</dbReference>
<dbReference type="SMART" id="SM00020">
    <property type="entry name" value="Tryp_SPc"/>
    <property type="match status" value="2"/>
</dbReference>
<keyword evidence="3 8" id="KW-0645">Protease</keyword>
<evidence type="ECO:0000313" key="12">
    <source>
        <dbReference type="RefSeq" id="XP_011300285.1"/>
    </source>
</evidence>
<dbReference type="PRINTS" id="PR00722">
    <property type="entry name" value="CHYMOTRYPSIN"/>
</dbReference>
<dbReference type="KEGG" id="fas:105264836"/>
<protein>
    <recommendedName>
        <fullName evidence="7">chymotrypsin</fullName>
        <ecNumber evidence="7">3.4.21.1</ecNumber>
    </recommendedName>
</protein>
<evidence type="ECO:0000256" key="2">
    <source>
        <dbReference type="ARBA" id="ARBA00022525"/>
    </source>
</evidence>
<comment type="subcellular location">
    <subcellularLocation>
        <location evidence="1">Secreted</location>
        <location evidence="1">Extracellular space</location>
    </subcellularLocation>
</comment>
<organism evidence="11 12">
    <name type="scientific">Fopius arisanus</name>
    <dbReference type="NCBI Taxonomy" id="64838"/>
    <lineage>
        <taxon>Eukaryota</taxon>
        <taxon>Metazoa</taxon>
        <taxon>Ecdysozoa</taxon>
        <taxon>Arthropoda</taxon>
        <taxon>Hexapoda</taxon>
        <taxon>Insecta</taxon>
        <taxon>Pterygota</taxon>
        <taxon>Neoptera</taxon>
        <taxon>Endopterygota</taxon>
        <taxon>Hymenoptera</taxon>
        <taxon>Apocrita</taxon>
        <taxon>Ichneumonoidea</taxon>
        <taxon>Braconidae</taxon>
        <taxon>Opiinae</taxon>
        <taxon>Fopius</taxon>
    </lineage>
</organism>
<dbReference type="GeneID" id="105264836"/>
<dbReference type="GO" id="GO:0016485">
    <property type="term" value="P:protein processing"/>
    <property type="evidence" value="ECO:0007669"/>
    <property type="project" value="UniProtKB-ARBA"/>
</dbReference>
<evidence type="ECO:0000313" key="11">
    <source>
        <dbReference type="Proteomes" id="UP000694866"/>
    </source>
</evidence>
<keyword evidence="9" id="KW-0732">Signal</keyword>
<keyword evidence="2" id="KW-0964">Secreted</keyword>
<dbReference type="InterPro" id="IPR033116">
    <property type="entry name" value="TRYPSIN_SER"/>
</dbReference>
<dbReference type="InterPro" id="IPR001254">
    <property type="entry name" value="Trypsin_dom"/>
</dbReference>
<proteinExistence type="predicted"/>
<dbReference type="PANTHER" id="PTHR24252">
    <property type="entry name" value="ACROSIN-RELATED"/>
    <property type="match status" value="1"/>
</dbReference>
<feature type="signal peptide" evidence="9">
    <location>
        <begin position="1"/>
        <end position="16"/>
    </location>
</feature>
<evidence type="ECO:0000256" key="9">
    <source>
        <dbReference type="SAM" id="SignalP"/>
    </source>
</evidence>
<evidence type="ECO:0000256" key="3">
    <source>
        <dbReference type="ARBA" id="ARBA00022670"/>
    </source>
</evidence>
<sequence length="518" mass="55987">MEFLLVLITLLGLSQARSVPAAGARIINGENAAVGEFPYQVSLQTVSSSFHFCGGSIISENYVITAAHCVADELAASIKVISSTVKLSAPVQTHLVEKVIVHERYDRYDSWRNDIALVKVKGKFVVNSTVDFIQLPDAHTTIPVNSSAIISGWGSRREGGFGANHLQKAEIFISDQEYCKIKYASVFEVVHDTAICANDPTEVKGSCHGDSGGPMLVDGVLIGIVSWSYHCALSDYPTVYTRVPEYIDWIETNARTIFCGSIMKTLLILIAFGALSHARIVPEFFGPSRIVNGVDAEVGEIPYQVSLQQVASSFHFCGGSILNKKYVITAAHCVVGTSASSIKVVSATLKLSAPVQTHLVEKIIVHEGYDASDSWRNDIALLRVESEFIVTATLNFVPMPTAGMVIPADSTAVVSGWGNLRQGGTSPDHLQRAEILIADQNYCKGRYAPGNTVHDTQICAHDPVEETGSCNGDSGGPLTVRGRLVGLVSWAMGCARIDYPTVYTRVPKFLDWIKAHAI</sequence>
<evidence type="ECO:0000256" key="8">
    <source>
        <dbReference type="RuleBase" id="RU363034"/>
    </source>
</evidence>
<keyword evidence="11" id="KW-1185">Reference proteome</keyword>
<dbReference type="Proteomes" id="UP000694866">
    <property type="component" value="Unplaced"/>
</dbReference>
<accession>A0A9R1T058</accession>
<dbReference type="OrthoDB" id="8440449at2759"/>
<dbReference type="FunFam" id="2.40.10.10:FF:000047">
    <property type="entry name" value="Trypsin eta"/>
    <property type="match status" value="2"/>
</dbReference>
<dbReference type="PROSITE" id="PS50240">
    <property type="entry name" value="TRYPSIN_DOM"/>
    <property type="match status" value="2"/>
</dbReference>
<dbReference type="InterPro" id="IPR043504">
    <property type="entry name" value="Peptidase_S1_PA_chymotrypsin"/>
</dbReference>
<dbReference type="PANTHER" id="PTHR24252:SF11">
    <property type="entry name" value="ATRIAL NATRIURETIC PEPTIDE-CONVERTING ENZYME ISOFORM X1"/>
    <property type="match status" value="1"/>
</dbReference>
<evidence type="ECO:0000256" key="4">
    <source>
        <dbReference type="ARBA" id="ARBA00022801"/>
    </source>
</evidence>
<feature type="domain" description="Peptidase S1" evidence="10">
    <location>
        <begin position="26"/>
        <end position="255"/>
    </location>
</feature>
<keyword evidence="4 8" id="KW-0378">Hydrolase</keyword>
<name>A0A9R1T058_9HYME</name>
<dbReference type="GO" id="GO:0005576">
    <property type="term" value="C:extracellular region"/>
    <property type="evidence" value="ECO:0007669"/>
    <property type="project" value="UniProtKB-SubCell"/>
</dbReference>
<dbReference type="PROSITE" id="PS00134">
    <property type="entry name" value="TRYPSIN_HIS"/>
    <property type="match status" value="2"/>
</dbReference>
<dbReference type="InterPro" id="IPR001314">
    <property type="entry name" value="Peptidase_S1A"/>
</dbReference>
<dbReference type="PROSITE" id="PS00135">
    <property type="entry name" value="TRYPSIN_SER"/>
    <property type="match status" value="2"/>
</dbReference>
<dbReference type="EC" id="3.4.21.1" evidence="7"/>
<feature type="domain" description="Peptidase S1" evidence="10">
    <location>
        <begin position="290"/>
        <end position="518"/>
    </location>
</feature>
<dbReference type="CDD" id="cd00190">
    <property type="entry name" value="Tryp_SPc"/>
    <property type="match status" value="2"/>
</dbReference>
<evidence type="ECO:0000256" key="7">
    <source>
        <dbReference type="ARBA" id="ARBA00044036"/>
    </source>
</evidence>
<dbReference type="SUPFAM" id="SSF50494">
    <property type="entry name" value="Trypsin-like serine proteases"/>
    <property type="match status" value="2"/>
</dbReference>
<keyword evidence="6" id="KW-1015">Disulfide bond</keyword>
<dbReference type="RefSeq" id="XP_011300285.1">
    <property type="nucleotide sequence ID" value="XM_011301983.1"/>
</dbReference>
<dbReference type="InterPro" id="IPR009003">
    <property type="entry name" value="Peptidase_S1_PA"/>
</dbReference>
<dbReference type="Pfam" id="PF00089">
    <property type="entry name" value="Trypsin"/>
    <property type="match status" value="2"/>
</dbReference>
<reference evidence="12" key="1">
    <citation type="submission" date="2025-08" db="UniProtKB">
        <authorList>
            <consortium name="RefSeq"/>
        </authorList>
    </citation>
    <scope>IDENTIFICATION</scope>
    <source>
        <strain evidence="12">USDA-PBARC FA_bdor</strain>
        <tissue evidence="12">Whole organism</tissue>
    </source>
</reference>
<dbReference type="InterPro" id="IPR018114">
    <property type="entry name" value="TRYPSIN_HIS"/>
</dbReference>
<keyword evidence="5 8" id="KW-0720">Serine protease</keyword>
<evidence type="ECO:0000256" key="1">
    <source>
        <dbReference type="ARBA" id="ARBA00004239"/>
    </source>
</evidence>
<evidence type="ECO:0000259" key="10">
    <source>
        <dbReference type="PROSITE" id="PS50240"/>
    </source>
</evidence>
<evidence type="ECO:0000256" key="6">
    <source>
        <dbReference type="ARBA" id="ARBA00023157"/>
    </source>
</evidence>
<evidence type="ECO:0000256" key="5">
    <source>
        <dbReference type="ARBA" id="ARBA00022825"/>
    </source>
</evidence>
<gene>
    <name evidence="12" type="primary">LOC105264836</name>
</gene>